<keyword evidence="2" id="KW-1185">Reference proteome</keyword>
<evidence type="ECO:0000313" key="1">
    <source>
        <dbReference type="EMBL" id="CAJ1954289.1"/>
    </source>
</evidence>
<dbReference type="EMBL" id="CAKOGP040001868">
    <property type="protein sequence ID" value="CAJ1954289.1"/>
    <property type="molecule type" value="Genomic_DNA"/>
</dbReference>
<feature type="non-terminal residue" evidence="1">
    <location>
        <position position="1"/>
    </location>
</feature>
<protein>
    <submittedName>
        <fullName evidence="1">Uncharacterized protein</fullName>
    </submittedName>
</protein>
<comment type="caution">
    <text evidence="1">The sequence shown here is derived from an EMBL/GenBank/DDBJ whole genome shotgun (WGS) entry which is preliminary data.</text>
</comment>
<name>A0AAD2JIZ7_9STRA</name>
<dbReference type="AlphaFoldDB" id="A0AAD2JIZ7"/>
<dbReference type="Proteomes" id="UP001295423">
    <property type="component" value="Unassembled WGS sequence"/>
</dbReference>
<gene>
    <name evidence="1" type="ORF">CYCCA115_LOCUS14883</name>
</gene>
<reference evidence="1" key="1">
    <citation type="submission" date="2023-08" db="EMBL/GenBank/DDBJ databases">
        <authorList>
            <person name="Audoor S."/>
            <person name="Bilcke G."/>
        </authorList>
    </citation>
    <scope>NUCLEOTIDE SEQUENCE</scope>
</reference>
<sequence>DKKSMGMKCFADFNNGRTGEIGGIYAVPTTKLSDVSHGLTQAKWPHSAFNGIPSNEAFGLLRDYLVVPPMLTKARECNTFLNELITQLVVRFCQPQKSSQFSEETGIGRYEFVGCFKFLAEVHCHSVNFQVLLSPQAVGALILKETRSLTSDNSATSAILCKELNGGGAKLIFYDTSLMTWRRPWVKALAKAASSPCTSISSGTQPWYLVQRSAGLARP</sequence>
<accession>A0AAD2JIZ7</accession>
<proteinExistence type="predicted"/>
<organism evidence="1 2">
    <name type="scientific">Cylindrotheca closterium</name>
    <dbReference type="NCBI Taxonomy" id="2856"/>
    <lineage>
        <taxon>Eukaryota</taxon>
        <taxon>Sar</taxon>
        <taxon>Stramenopiles</taxon>
        <taxon>Ochrophyta</taxon>
        <taxon>Bacillariophyta</taxon>
        <taxon>Bacillariophyceae</taxon>
        <taxon>Bacillariophycidae</taxon>
        <taxon>Bacillariales</taxon>
        <taxon>Bacillariaceae</taxon>
        <taxon>Cylindrotheca</taxon>
    </lineage>
</organism>
<evidence type="ECO:0000313" key="2">
    <source>
        <dbReference type="Proteomes" id="UP001295423"/>
    </source>
</evidence>